<name>A0ABT5YKR1_9PROT</name>
<comment type="cofactor">
    <cofactor evidence="3">
        <name>a divalent metal cation</name>
        <dbReference type="ChEBI" id="CHEBI:60240"/>
    </cofactor>
</comment>
<dbReference type="Gene3D" id="3.90.79.10">
    <property type="entry name" value="Nucleoside Triphosphate Pyrophosphohydrolase"/>
    <property type="match status" value="1"/>
</dbReference>
<organism evidence="5 6">
    <name type="scientific">Aquibaculum arenosum</name>
    <dbReference type="NCBI Taxonomy" id="3032591"/>
    <lineage>
        <taxon>Bacteria</taxon>
        <taxon>Pseudomonadati</taxon>
        <taxon>Pseudomonadota</taxon>
        <taxon>Alphaproteobacteria</taxon>
        <taxon>Rhodospirillales</taxon>
        <taxon>Rhodovibrionaceae</taxon>
        <taxon>Aquibaculum</taxon>
    </lineage>
</organism>
<dbReference type="InterPro" id="IPR000086">
    <property type="entry name" value="NUDIX_hydrolase_dom"/>
</dbReference>
<evidence type="ECO:0000256" key="2">
    <source>
        <dbReference type="ARBA" id="ARBA00022801"/>
    </source>
</evidence>
<evidence type="ECO:0000313" key="6">
    <source>
        <dbReference type="Proteomes" id="UP001215503"/>
    </source>
</evidence>
<feature type="domain" description="Nudix hydrolase" evidence="4">
    <location>
        <begin position="23"/>
        <end position="164"/>
    </location>
</feature>
<evidence type="ECO:0000256" key="3">
    <source>
        <dbReference type="HAMAP-Rule" id="MF_00298"/>
    </source>
</evidence>
<dbReference type="EC" id="3.6.1.-" evidence="3"/>
<comment type="similarity">
    <text evidence="3">Belongs to the Nudix hydrolase family. RppH subfamily.</text>
</comment>
<feature type="short sequence motif" description="Nudix box" evidence="3">
    <location>
        <begin position="57"/>
        <end position="78"/>
    </location>
</feature>
<protein>
    <recommendedName>
        <fullName evidence="3">RNA pyrophosphohydrolase</fullName>
        <ecNumber evidence="3">3.6.1.-</ecNumber>
    </recommendedName>
    <alternativeName>
        <fullName evidence="3">(Di)nucleoside polyphosphate hydrolase</fullName>
    </alternativeName>
</protein>
<dbReference type="HAMAP" id="MF_00298">
    <property type="entry name" value="Nudix_RppH"/>
    <property type="match status" value="1"/>
</dbReference>
<dbReference type="NCBIfam" id="NF001938">
    <property type="entry name" value="PRK00714.1-5"/>
    <property type="match status" value="1"/>
</dbReference>
<evidence type="ECO:0000256" key="1">
    <source>
        <dbReference type="ARBA" id="ARBA00001946"/>
    </source>
</evidence>
<sequence>MSDTAYDPHAHGTLSEAEIALLPYRRGVGVMLLNRENRVFVAQRLDMKTEAWQMPQGGIDPGEDPLKAAFREMKEEIGTDRAEILACSEWITYDLPHDLVPKLWKGRYRGQEQKWFAMRYRGEDAEIDINGPEPEFSAWRWAAFEDLPDLIVPFKRPLYHRLLEIFRPVVQDSNSSP</sequence>
<keyword evidence="2 3" id="KW-0378">Hydrolase</keyword>
<dbReference type="InterPro" id="IPR015797">
    <property type="entry name" value="NUDIX_hydrolase-like_dom_sf"/>
</dbReference>
<evidence type="ECO:0000259" key="4">
    <source>
        <dbReference type="PROSITE" id="PS51462"/>
    </source>
</evidence>
<dbReference type="NCBIfam" id="NF001936">
    <property type="entry name" value="PRK00714.1-3"/>
    <property type="match status" value="1"/>
</dbReference>
<dbReference type="Proteomes" id="UP001215503">
    <property type="component" value="Unassembled WGS sequence"/>
</dbReference>
<dbReference type="PANTHER" id="PTHR11839">
    <property type="entry name" value="UDP/ADP-SUGAR PYROPHOSPHATASE"/>
    <property type="match status" value="1"/>
</dbReference>
<gene>
    <name evidence="3" type="primary">rppH</name>
    <name evidence="3" type="synonym">nudH</name>
    <name evidence="5" type="ORF">P2G67_05755</name>
</gene>
<reference evidence="5 6" key="1">
    <citation type="submission" date="2023-03" db="EMBL/GenBank/DDBJ databases">
        <title>Fodinicurvata sp. CAU 1616 isolated from sea sendiment.</title>
        <authorList>
            <person name="Kim W."/>
        </authorList>
    </citation>
    <scope>NUCLEOTIDE SEQUENCE [LARGE SCALE GENOMIC DNA]</scope>
    <source>
        <strain evidence="5 6">CAU 1616</strain>
    </source>
</reference>
<dbReference type="PANTHER" id="PTHR11839:SF22">
    <property type="entry name" value="NUDIX HYDROLASE 26, CHLOROPLASTIC"/>
    <property type="match status" value="1"/>
</dbReference>
<comment type="cofactor">
    <cofactor evidence="1">
        <name>Mg(2+)</name>
        <dbReference type="ChEBI" id="CHEBI:18420"/>
    </cofactor>
</comment>
<dbReference type="RefSeq" id="WP_275820936.1">
    <property type="nucleotide sequence ID" value="NZ_JARHUD010000003.1"/>
</dbReference>
<dbReference type="EMBL" id="JARHUD010000003">
    <property type="protein sequence ID" value="MDF2095474.1"/>
    <property type="molecule type" value="Genomic_DNA"/>
</dbReference>
<proteinExistence type="inferred from homology"/>
<keyword evidence="6" id="KW-1185">Reference proteome</keyword>
<dbReference type="Pfam" id="PF00293">
    <property type="entry name" value="NUDIX"/>
    <property type="match status" value="1"/>
</dbReference>
<dbReference type="CDD" id="cd03671">
    <property type="entry name" value="NUDIX_Ap4A_hydrolase_plant_like"/>
    <property type="match status" value="1"/>
</dbReference>
<comment type="caution">
    <text evidence="5">The sequence shown here is derived from an EMBL/GenBank/DDBJ whole genome shotgun (WGS) entry which is preliminary data.</text>
</comment>
<dbReference type="PROSITE" id="PS00893">
    <property type="entry name" value="NUDIX_BOX"/>
    <property type="match status" value="1"/>
</dbReference>
<dbReference type="GO" id="GO:0016787">
    <property type="term" value="F:hydrolase activity"/>
    <property type="evidence" value="ECO:0007669"/>
    <property type="project" value="UniProtKB-KW"/>
</dbReference>
<dbReference type="SUPFAM" id="SSF55811">
    <property type="entry name" value="Nudix"/>
    <property type="match status" value="1"/>
</dbReference>
<comment type="function">
    <text evidence="3">Accelerates the degradation of transcripts by removing pyrophosphate from the 5'-end of triphosphorylated RNA, leading to a more labile monophosphorylated state that can stimulate subsequent ribonuclease cleavage.</text>
</comment>
<accession>A0ABT5YKR1</accession>
<dbReference type="InterPro" id="IPR022927">
    <property type="entry name" value="RppH"/>
</dbReference>
<evidence type="ECO:0000313" key="5">
    <source>
        <dbReference type="EMBL" id="MDF2095474.1"/>
    </source>
</evidence>
<dbReference type="PROSITE" id="PS51462">
    <property type="entry name" value="NUDIX"/>
    <property type="match status" value="1"/>
</dbReference>
<dbReference type="InterPro" id="IPR020084">
    <property type="entry name" value="NUDIX_hydrolase_CS"/>
</dbReference>